<sequence>MSSSLQLTDRPLNKKLHAELKAIGGAMGLDIDVKKDLLLRSIQRHIQANPNIADDPKFLPLFAHRSTPKASAKTSAGKAVEDEGEALKPEQAATGANKTLIAHRHSVQPPAQFKRLALSERKPSKLGGDDSGDETSTADEAPPRGDASSPEPQGKPGLAEDQQKSSAVVQVNFLDEHNPGVTLRQVVVDDFPVVISTSGDGTKKYSASLSDLLPAAIKNDSPIKERGGRMYRPNIRNDPGHHHIGKIDALLGGTSSALQPRAMNEYALRPSEEGTFFCDLYWDAPAPANTVAPPGPVGGSAGGSKVDRLVFTGAGSDVPLDIAVDRARHNPFHKDAAPGLLESFTKWLHAQIQAAVPDIPDFNEPWPTCTFAGQMLDRYLLQEAIFKFLSTKKWARAKGFKVPDASESYGGVTFKNDFLLNTLKLGGTTTSDLTKWFSPEFLQYAPKVQAWVESNGVTNDSRFRKLKSARFKDYLSDRRDNKGATSSRKKARRRRSSSSSPDPRPSRKHKSSGLSEDEEGDYHRSSNKKGKARMTSVNLDGSGE</sequence>
<feature type="compositionally biased region" description="Polar residues" evidence="1">
    <location>
        <begin position="535"/>
        <end position="544"/>
    </location>
</feature>
<accession>A0AAD7H701</accession>
<feature type="region of interest" description="Disordered" evidence="1">
    <location>
        <begin position="67"/>
        <end position="87"/>
    </location>
</feature>
<comment type="caution">
    <text evidence="2">The sequence shown here is derived from an EMBL/GenBank/DDBJ whole genome shotgun (WGS) entry which is preliminary data.</text>
</comment>
<organism evidence="2 3">
    <name type="scientific">Mycena metata</name>
    <dbReference type="NCBI Taxonomy" id="1033252"/>
    <lineage>
        <taxon>Eukaryota</taxon>
        <taxon>Fungi</taxon>
        <taxon>Dikarya</taxon>
        <taxon>Basidiomycota</taxon>
        <taxon>Agaricomycotina</taxon>
        <taxon>Agaricomycetes</taxon>
        <taxon>Agaricomycetidae</taxon>
        <taxon>Agaricales</taxon>
        <taxon>Marasmiineae</taxon>
        <taxon>Mycenaceae</taxon>
        <taxon>Mycena</taxon>
    </lineage>
</organism>
<reference evidence="2" key="1">
    <citation type="submission" date="2023-03" db="EMBL/GenBank/DDBJ databases">
        <title>Massive genome expansion in bonnet fungi (Mycena s.s.) driven by repeated elements and novel gene families across ecological guilds.</title>
        <authorList>
            <consortium name="Lawrence Berkeley National Laboratory"/>
            <person name="Harder C.B."/>
            <person name="Miyauchi S."/>
            <person name="Viragh M."/>
            <person name="Kuo A."/>
            <person name="Thoen E."/>
            <person name="Andreopoulos B."/>
            <person name="Lu D."/>
            <person name="Skrede I."/>
            <person name="Drula E."/>
            <person name="Henrissat B."/>
            <person name="Morin E."/>
            <person name="Kohler A."/>
            <person name="Barry K."/>
            <person name="LaButti K."/>
            <person name="Morin E."/>
            <person name="Salamov A."/>
            <person name="Lipzen A."/>
            <person name="Mereny Z."/>
            <person name="Hegedus B."/>
            <person name="Baldrian P."/>
            <person name="Stursova M."/>
            <person name="Weitz H."/>
            <person name="Taylor A."/>
            <person name="Grigoriev I.V."/>
            <person name="Nagy L.G."/>
            <person name="Martin F."/>
            <person name="Kauserud H."/>
        </authorList>
    </citation>
    <scope>NUCLEOTIDE SEQUENCE</scope>
    <source>
        <strain evidence="2">CBHHK182m</strain>
    </source>
</reference>
<feature type="compositionally biased region" description="Basic residues" evidence="1">
    <location>
        <begin position="487"/>
        <end position="496"/>
    </location>
</feature>
<protein>
    <submittedName>
        <fullName evidence="2">Uncharacterized protein</fullName>
    </submittedName>
</protein>
<gene>
    <name evidence="2" type="ORF">B0H16DRAFT_1899503</name>
</gene>
<evidence type="ECO:0000313" key="3">
    <source>
        <dbReference type="Proteomes" id="UP001215598"/>
    </source>
</evidence>
<proteinExistence type="predicted"/>
<name>A0AAD7H701_9AGAR</name>
<feature type="region of interest" description="Disordered" evidence="1">
    <location>
        <begin position="477"/>
        <end position="544"/>
    </location>
</feature>
<evidence type="ECO:0000313" key="2">
    <source>
        <dbReference type="EMBL" id="KAJ7713497.1"/>
    </source>
</evidence>
<dbReference type="EMBL" id="JARKIB010000342">
    <property type="protein sequence ID" value="KAJ7713497.1"/>
    <property type="molecule type" value="Genomic_DNA"/>
</dbReference>
<dbReference type="AlphaFoldDB" id="A0AAD7H701"/>
<evidence type="ECO:0000256" key="1">
    <source>
        <dbReference type="SAM" id="MobiDB-lite"/>
    </source>
</evidence>
<dbReference type="Proteomes" id="UP001215598">
    <property type="component" value="Unassembled WGS sequence"/>
</dbReference>
<feature type="region of interest" description="Disordered" evidence="1">
    <location>
        <begin position="105"/>
        <end position="166"/>
    </location>
</feature>
<keyword evidence="3" id="KW-1185">Reference proteome</keyword>